<dbReference type="AlphaFoldDB" id="A0A2B0Y3D0"/>
<protein>
    <submittedName>
        <fullName evidence="1">Uncharacterized protein</fullName>
    </submittedName>
</protein>
<organism evidence="1 2">
    <name type="scientific">Bacillus anthracis</name>
    <name type="common">anthrax bacterium</name>
    <dbReference type="NCBI Taxonomy" id="1392"/>
    <lineage>
        <taxon>Bacteria</taxon>
        <taxon>Bacillati</taxon>
        <taxon>Bacillota</taxon>
        <taxon>Bacilli</taxon>
        <taxon>Bacillales</taxon>
        <taxon>Bacillaceae</taxon>
        <taxon>Bacillus</taxon>
        <taxon>Bacillus cereus group</taxon>
    </lineage>
</organism>
<name>A0A2B0Y3D0_BACAN</name>
<evidence type="ECO:0000313" key="1">
    <source>
        <dbReference type="EMBL" id="PFL71975.1"/>
    </source>
</evidence>
<proteinExistence type="predicted"/>
<accession>A0A2B0Y3D0</accession>
<dbReference type="Proteomes" id="UP000222851">
    <property type="component" value="Unassembled WGS sequence"/>
</dbReference>
<evidence type="ECO:0000313" key="2">
    <source>
        <dbReference type="Proteomes" id="UP000222851"/>
    </source>
</evidence>
<sequence>MNIIEEKVKKYNQVKIDLMKIAQCIDYCNEDEREIYQDIALNYSKYLKCIQESIEKIYGIDLCNCCTLPKE</sequence>
<dbReference type="EMBL" id="NUXH01000033">
    <property type="protein sequence ID" value="PFL71975.1"/>
    <property type="molecule type" value="Genomic_DNA"/>
</dbReference>
<dbReference type="RefSeq" id="WP_098555601.1">
    <property type="nucleotide sequence ID" value="NZ_NUXH01000033.1"/>
</dbReference>
<comment type="caution">
    <text evidence="1">The sequence shown here is derived from an EMBL/GenBank/DDBJ whole genome shotgun (WGS) entry which is preliminary data.</text>
</comment>
<gene>
    <name evidence="1" type="ORF">COJ30_09490</name>
</gene>
<reference evidence="1 2" key="1">
    <citation type="submission" date="2017-09" db="EMBL/GenBank/DDBJ databases">
        <title>Large-scale bioinformatics analysis of Bacillus genomes uncovers conserved roles of natural products in bacterial physiology.</title>
        <authorList>
            <consortium name="Agbiome Team Llc"/>
            <person name="Bleich R.M."/>
            <person name="Grubbs K.J."/>
            <person name="Santa Maria K.C."/>
            <person name="Allen S.E."/>
            <person name="Farag S."/>
            <person name="Shank E.A."/>
            <person name="Bowers A."/>
        </authorList>
    </citation>
    <scope>NUCLEOTIDE SEQUENCE [LARGE SCALE GENOMIC DNA]</scope>
    <source>
        <strain evidence="1 2">AFS081271</strain>
    </source>
</reference>